<dbReference type="Proteomes" id="UP000593765">
    <property type="component" value="Chromosome"/>
</dbReference>
<protein>
    <submittedName>
        <fullName evidence="8">Pyridoxal phosphate-dependent aminotransferase</fullName>
    </submittedName>
</protein>
<keyword evidence="3 8" id="KW-0032">Aminotransferase</keyword>
<dbReference type="GO" id="GO:0030170">
    <property type="term" value="F:pyridoxal phosphate binding"/>
    <property type="evidence" value="ECO:0007669"/>
    <property type="project" value="InterPro"/>
</dbReference>
<comment type="similarity">
    <text evidence="2">Belongs to the class-I pyridoxal-phosphate-dependent aminotransferase family.</text>
</comment>
<dbReference type="PROSITE" id="PS00599">
    <property type="entry name" value="AA_TRANSFER_CLASS_2"/>
    <property type="match status" value="1"/>
</dbReference>
<dbReference type="CDD" id="cd00609">
    <property type="entry name" value="AAT_like"/>
    <property type="match status" value="1"/>
</dbReference>
<evidence type="ECO:0000259" key="7">
    <source>
        <dbReference type="Pfam" id="PF00155"/>
    </source>
</evidence>
<dbReference type="PANTHER" id="PTHR46383">
    <property type="entry name" value="ASPARTATE AMINOTRANSFERASE"/>
    <property type="match status" value="1"/>
</dbReference>
<dbReference type="InterPro" id="IPR001917">
    <property type="entry name" value="Aminotrans_II_pyridoxalP_BS"/>
</dbReference>
<evidence type="ECO:0000256" key="3">
    <source>
        <dbReference type="ARBA" id="ARBA00022576"/>
    </source>
</evidence>
<dbReference type="InterPro" id="IPR015424">
    <property type="entry name" value="PyrdxlP-dep_Trfase"/>
</dbReference>
<evidence type="ECO:0000256" key="2">
    <source>
        <dbReference type="ARBA" id="ARBA00007441"/>
    </source>
</evidence>
<dbReference type="Pfam" id="PF00155">
    <property type="entry name" value="Aminotran_1_2"/>
    <property type="match status" value="1"/>
</dbReference>
<dbReference type="GO" id="GO:0008483">
    <property type="term" value="F:transaminase activity"/>
    <property type="evidence" value="ECO:0007669"/>
    <property type="project" value="UniProtKB-KW"/>
</dbReference>
<name>A0A7M2X305_9BACT</name>
<keyword evidence="4" id="KW-0808">Transferase</keyword>
<gene>
    <name evidence="8" type="ORF">IPV69_12145</name>
</gene>
<dbReference type="NCBIfam" id="NF004621">
    <property type="entry name" value="PRK05957.1"/>
    <property type="match status" value="1"/>
</dbReference>
<dbReference type="InterPro" id="IPR015421">
    <property type="entry name" value="PyrdxlP-dep_Trfase_major"/>
</dbReference>
<evidence type="ECO:0000256" key="4">
    <source>
        <dbReference type="ARBA" id="ARBA00022679"/>
    </source>
</evidence>
<dbReference type="Gene3D" id="3.90.1150.10">
    <property type="entry name" value="Aspartate Aminotransferase, domain 1"/>
    <property type="match status" value="1"/>
</dbReference>
<comment type="cofactor">
    <cofactor evidence="1 6">
        <name>pyridoxal 5'-phosphate</name>
        <dbReference type="ChEBI" id="CHEBI:597326"/>
    </cofactor>
</comment>
<keyword evidence="5 6" id="KW-0663">Pyridoxal phosphate</keyword>
<proteinExistence type="inferred from homology"/>
<feature type="domain" description="Aminotransferase class I/classII large" evidence="7">
    <location>
        <begin position="33"/>
        <end position="382"/>
    </location>
</feature>
<dbReference type="PANTHER" id="PTHR46383:SF5">
    <property type="entry name" value="AMINOTRANSFERASE CLASS I_CLASSII DOMAIN-CONTAINING PROTEIN"/>
    <property type="match status" value="1"/>
</dbReference>
<evidence type="ECO:0000256" key="1">
    <source>
        <dbReference type="ARBA" id="ARBA00001933"/>
    </source>
</evidence>
<dbReference type="InterPro" id="IPR015422">
    <property type="entry name" value="PyrdxlP-dep_Trfase_small"/>
</dbReference>
<evidence type="ECO:0000313" key="8">
    <source>
        <dbReference type="EMBL" id="QOV92054.1"/>
    </source>
</evidence>
<dbReference type="EMBL" id="CP063458">
    <property type="protein sequence ID" value="QOV92054.1"/>
    <property type="molecule type" value="Genomic_DNA"/>
</dbReference>
<organism evidence="8 9">
    <name type="scientific">Humisphaera borealis</name>
    <dbReference type="NCBI Taxonomy" id="2807512"/>
    <lineage>
        <taxon>Bacteria</taxon>
        <taxon>Pseudomonadati</taxon>
        <taxon>Planctomycetota</taxon>
        <taxon>Phycisphaerae</taxon>
        <taxon>Tepidisphaerales</taxon>
        <taxon>Tepidisphaeraceae</taxon>
        <taxon>Humisphaera</taxon>
    </lineage>
</organism>
<evidence type="ECO:0000256" key="6">
    <source>
        <dbReference type="RuleBase" id="RU003693"/>
    </source>
</evidence>
<dbReference type="InterPro" id="IPR004839">
    <property type="entry name" value="Aminotransferase_I/II_large"/>
</dbReference>
<dbReference type="SUPFAM" id="SSF53383">
    <property type="entry name" value="PLP-dependent transferases"/>
    <property type="match status" value="1"/>
</dbReference>
<dbReference type="InterPro" id="IPR050596">
    <property type="entry name" value="AspAT/PAT-like"/>
</dbReference>
<comment type="similarity">
    <text evidence="6">Belongs to the class-II pyridoxal-phosphate-dependent aminotransferase family.</text>
</comment>
<accession>A0A7M2X305</accession>
<keyword evidence="9" id="KW-1185">Reference proteome</keyword>
<dbReference type="GO" id="GO:0006520">
    <property type="term" value="P:amino acid metabolic process"/>
    <property type="evidence" value="ECO:0007669"/>
    <property type="project" value="InterPro"/>
</dbReference>
<dbReference type="Gene3D" id="3.40.640.10">
    <property type="entry name" value="Type I PLP-dependent aspartate aminotransferase-like (Major domain)"/>
    <property type="match status" value="1"/>
</dbReference>
<evidence type="ECO:0000313" key="9">
    <source>
        <dbReference type="Proteomes" id="UP000593765"/>
    </source>
</evidence>
<sequence length="390" mass="41810">MQKIPCQSARISRVQTPVIPVIGEMIARHPGTISLGQGVVHYAPPPTVAQAVAAAADDPRTYRYGLAFGIPELLDPIRAKLRNENGVRIGVERRIAVTAGSNMAFVNAVLAIADPGDEVILLSPYYFNHEMAIRIAGCKPVVVATDGEYQPDVASIAAAVTPRTRAVVTVSPNNPSGAVYPEATLRAINALCRDHGIFHVSDEAYEYFVYDGGTHFSPASIEGSEPHTIACYTLSKAYGMAGWRVGYMVLPMLLEEAVKKIQDTNLICPAIMTQFAGAGALKAGQAWCRSQISGFEKVRDTVLNELATLGDRIHLPRPGGAFYGLMRVNKRIEDMRLVEALISDFGVAVMPGSTFGLTEHCYLRAAYGALAAETVTEGIGRLVKGLGALI</sequence>
<reference evidence="8 9" key="1">
    <citation type="submission" date="2020-10" db="EMBL/GenBank/DDBJ databases">
        <title>Wide distribution of Phycisphaera-like planctomycetes from WD2101 soil group in peatlands and genome analysis of the first cultivated representative.</title>
        <authorList>
            <person name="Dedysh S.N."/>
            <person name="Beletsky A.V."/>
            <person name="Ivanova A."/>
            <person name="Kulichevskaya I.S."/>
            <person name="Suzina N.E."/>
            <person name="Philippov D.A."/>
            <person name="Rakitin A.L."/>
            <person name="Mardanov A.V."/>
            <person name="Ravin N.V."/>
        </authorList>
    </citation>
    <scope>NUCLEOTIDE SEQUENCE [LARGE SCALE GENOMIC DNA]</scope>
    <source>
        <strain evidence="8 9">M1803</strain>
    </source>
</reference>
<dbReference type="KEGG" id="hbs:IPV69_12145"/>
<dbReference type="RefSeq" id="WP_206295381.1">
    <property type="nucleotide sequence ID" value="NZ_CP063458.1"/>
</dbReference>
<evidence type="ECO:0000256" key="5">
    <source>
        <dbReference type="ARBA" id="ARBA00022898"/>
    </source>
</evidence>
<dbReference type="AlphaFoldDB" id="A0A7M2X305"/>